<dbReference type="Proteomes" id="UP001154114">
    <property type="component" value="Chromosome 10"/>
</dbReference>
<feature type="region of interest" description="Disordered" evidence="1">
    <location>
        <begin position="132"/>
        <end position="157"/>
    </location>
</feature>
<sequence>MSSRPSKSNTGAGKSSGPGGDGARPKKRPAGPYDEPCPSRFIKPARKPRLPPWLPRAGLDSELEQDSVLLRAANNFYPEGDGEGNCSQYPPLMQADSWTRGVPYRDSYDHTGPSDSIGNCYTVATKTMRLRNMPPKKREPPKLFGPIGPNGELQFPPLKPWAERERERLQEERKGSSRNKLQKGLVRLEDLVSGAYDKRKADEAAAKQRRLEKKRQEKEAADLFAKETLRRKLASLEFEEPRDPDDQKKEMLAITEEEHYRFLDPEDLKRVEYYLTVVSI</sequence>
<evidence type="ECO:0000256" key="1">
    <source>
        <dbReference type="SAM" id="MobiDB-lite"/>
    </source>
</evidence>
<name>A0A9P0BKK0_CHRIL</name>
<evidence type="ECO:0000313" key="2">
    <source>
        <dbReference type="EMBL" id="CAH0578973.1"/>
    </source>
</evidence>
<gene>
    <name evidence="2" type="ORF">CINC_LOCUS811</name>
</gene>
<protein>
    <submittedName>
        <fullName evidence="2">Uncharacterized protein</fullName>
    </submittedName>
</protein>
<dbReference type="AlphaFoldDB" id="A0A9P0BKK0"/>
<accession>A0A9P0BKK0</accession>
<organism evidence="2 3">
    <name type="scientific">Chrysodeixis includens</name>
    <name type="common">Soybean looper</name>
    <name type="synonym">Pseudoplusia includens</name>
    <dbReference type="NCBI Taxonomy" id="689277"/>
    <lineage>
        <taxon>Eukaryota</taxon>
        <taxon>Metazoa</taxon>
        <taxon>Ecdysozoa</taxon>
        <taxon>Arthropoda</taxon>
        <taxon>Hexapoda</taxon>
        <taxon>Insecta</taxon>
        <taxon>Pterygota</taxon>
        <taxon>Neoptera</taxon>
        <taxon>Endopterygota</taxon>
        <taxon>Lepidoptera</taxon>
        <taxon>Glossata</taxon>
        <taxon>Ditrysia</taxon>
        <taxon>Noctuoidea</taxon>
        <taxon>Noctuidae</taxon>
        <taxon>Plusiinae</taxon>
        <taxon>Chrysodeixis</taxon>
    </lineage>
</organism>
<reference evidence="2" key="1">
    <citation type="submission" date="2021-12" db="EMBL/GenBank/DDBJ databases">
        <authorList>
            <person name="King R."/>
        </authorList>
    </citation>
    <scope>NUCLEOTIDE SEQUENCE</scope>
</reference>
<evidence type="ECO:0000313" key="3">
    <source>
        <dbReference type="Proteomes" id="UP001154114"/>
    </source>
</evidence>
<keyword evidence="3" id="KW-1185">Reference proteome</keyword>
<feature type="region of interest" description="Disordered" evidence="1">
    <location>
        <begin position="1"/>
        <end position="58"/>
    </location>
</feature>
<proteinExistence type="predicted"/>
<feature type="region of interest" description="Disordered" evidence="1">
    <location>
        <begin position="198"/>
        <end position="219"/>
    </location>
</feature>
<dbReference type="EMBL" id="LR824013">
    <property type="protein sequence ID" value="CAH0578973.1"/>
    <property type="molecule type" value="Genomic_DNA"/>
</dbReference>
<feature type="compositionally biased region" description="Polar residues" evidence="1">
    <location>
        <begin position="1"/>
        <end position="10"/>
    </location>
</feature>
<dbReference type="OrthoDB" id="447173at2759"/>